<evidence type="ECO:0000313" key="13">
    <source>
        <dbReference type="Proteomes" id="UP000694569"/>
    </source>
</evidence>
<keyword evidence="5" id="KW-0677">Repeat</keyword>
<dbReference type="Pfam" id="PF13639">
    <property type="entry name" value="zf-RING_2"/>
    <property type="match status" value="1"/>
</dbReference>
<dbReference type="GO" id="GO:0008270">
    <property type="term" value="F:zinc ion binding"/>
    <property type="evidence" value="ECO:0007669"/>
    <property type="project" value="UniProtKB-KW"/>
</dbReference>
<sequence>MSSGGALEMAAATNWGSSTRVPCRAFGKGVCRWGQNCRFSHERKATQICRHFQNGFCGYGEKCSYLHIVATGAPPDAPCHYAGRRVSEPCILPRSCDLSVRRGSEPAVNHLQAVGTSLGRSSPTLHRPDWALAPEFVPRHAGSDLVRSVSSPILQQEIKDVKPLADATGKSSKHLHSDTDVSDLQYQQSRNVVCGICMDKVYDKPVTEDRVFGILPNCSHSYCVDCIKRWRKTRDFQNEVTKSCPQCRIKSTYYIPHKYWISDSEEKQKLVEYFKAKTSKIRCRFFAHGNGYCPFKSECIYLHERTSGHQRRRRDHRRPSASLSYAHMVEIFEEDCEEELDLLHCALALALIDPDSGFHEEVEILWGDYSDSD</sequence>
<evidence type="ECO:0000256" key="8">
    <source>
        <dbReference type="ARBA" id="ARBA00022833"/>
    </source>
</evidence>
<dbReference type="Gene3D" id="3.30.40.10">
    <property type="entry name" value="Zinc/RING finger domain, C3HC4 (zinc finger)"/>
    <property type="match status" value="1"/>
</dbReference>
<evidence type="ECO:0000256" key="5">
    <source>
        <dbReference type="ARBA" id="ARBA00022737"/>
    </source>
</evidence>
<reference evidence="12" key="1">
    <citation type="submission" date="2025-08" db="UniProtKB">
        <authorList>
            <consortium name="Ensembl"/>
        </authorList>
    </citation>
    <scope>IDENTIFICATION</scope>
</reference>
<dbReference type="InterPro" id="IPR001841">
    <property type="entry name" value="Znf_RING"/>
</dbReference>
<dbReference type="SMART" id="SM00356">
    <property type="entry name" value="ZnF_C3H1"/>
    <property type="match status" value="3"/>
</dbReference>
<dbReference type="Proteomes" id="UP000694569">
    <property type="component" value="Unplaced"/>
</dbReference>
<dbReference type="FunFam" id="3.30.40.10:FF:000117">
    <property type="entry name" value="Probable E3 ubiquitin-protein ligase makorin-1"/>
    <property type="match status" value="1"/>
</dbReference>
<evidence type="ECO:0000256" key="6">
    <source>
        <dbReference type="ARBA" id="ARBA00022771"/>
    </source>
</evidence>
<evidence type="ECO:0000256" key="7">
    <source>
        <dbReference type="ARBA" id="ARBA00022786"/>
    </source>
</evidence>
<dbReference type="Ensembl" id="ENSLLET00000008306.1">
    <property type="protein sequence ID" value="ENSLLEP00000007984.1"/>
    <property type="gene ID" value="ENSLLEG00000005065.1"/>
</dbReference>
<keyword evidence="6 9" id="KW-0863">Zinc-finger</keyword>
<feature type="zinc finger region" description="C3H1-type" evidence="9">
    <location>
        <begin position="17"/>
        <end position="42"/>
    </location>
</feature>
<comment type="catalytic activity">
    <reaction evidence="1">
        <text>S-ubiquitinyl-[E2 ubiquitin-conjugating enzyme]-L-cysteine + [acceptor protein]-L-lysine = [E2 ubiquitin-conjugating enzyme]-L-cysteine + N(6)-ubiquitinyl-[acceptor protein]-L-lysine.</text>
        <dbReference type="EC" id="2.3.2.27"/>
    </reaction>
</comment>
<feature type="domain" description="RING-type" evidence="10">
    <location>
        <begin position="194"/>
        <end position="248"/>
    </location>
</feature>
<evidence type="ECO:0000259" key="11">
    <source>
        <dbReference type="PROSITE" id="PS50103"/>
    </source>
</evidence>
<dbReference type="InterPro" id="IPR045072">
    <property type="entry name" value="MKRN-like"/>
</dbReference>
<name>A0A8C5M146_9ANUR</name>
<dbReference type="Pfam" id="PF00642">
    <property type="entry name" value="zf-CCCH"/>
    <property type="match status" value="1"/>
</dbReference>
<dbReference type="PANTHER" id="PTHR11224">
    <property type="entry name" value="MAKORIN-RELATED"/>
    <property type="match status" value="1"/>
</dbReference>
<feature type="domain" description="C3H1-type" evidence="11">
    <location>
        <begin position="277"/>
        <end position="306"/>
    </location>
</feature>
<proteinExistence type="predicted"/>
<dbReference type="InterPro" id="IPR041367">
    <property type="entry name" value="Znf-CCCH_4"/>
</dbReference>
<dbReference type="Pfam" id="PF18044">
    <property type="entry name" value="zf-CCCH_4"/>
    <property type="match status" value="1"/>
</dbReference>
<keyword evidence="4 9" id="KW-0479">Metal-binding</keyword>
<evidence type="ECO:0000313" key="12">
    <source>
        <dbReference type="Ensembl" id="ENSLLEP00000007984.1"/>
    </source>
</evidence>
<dbReference type="GO" id="GO:0061630">
    <property type="term" value="F:ubiquitin protein ligase activity"/>
    <property type="evidence" value="ECO:0007669"/>
    <property type="project" value="UniProtKB-EC"/>
</dbReference>
<dbReference type="InterPro" id="IPR036855">
    <property type="entry name" value="Znf_CCCH_sf"/>
</dbReference>
<organism evidence="12 13">
    <name type="scientific">Leptobrachium leishanense</name>
    <name type="common">Leishan spiny toad</name>
    <dbReference type="NCBI Taxonomy" id="445787"/>
    <lineage>
        <taxon>Eukaryota</taxon>
        <taxon>Metazoa</taxon>
        <taxon>Chordata</taxon>
        <taxon>Craniata</taxon>
        <taxon>Vertebrata</taxon>
        <taxon>Euteleostomi</taxon>
        <taxon>Amphibia</taxon>
        <taxon>Batrachia</taxon>
        <taxon>Anura</taxon>
        <taxon>Pelobatoidea</taxon>
        <taxon>Megophryidae</taxon>
        <taxon>Leptobrachium</taxon>
    </lineage>
</organism>
<evidence type="ECO:0000256" key="3">
    <source>
        <dbReference type="ARBA" id="ARBA00022679"/>
    </source>
</evidence>
<evidence type="ECO:0000256" key="4">
    <source>
        <dbReference type="ARBA" id="ARBA00022723"/>
    </source>
</evidence>
<feature type="domain" description="C3H1-type" evidence="11">
    <location>
        <begin position="43"/>
        <end position="70"/>
    </location>
</feature>
<dbReference type="SUPFAM" id="SSF57850">
    <property type="entry name" value="RING/U-box"/>
    <property type="match status" value="1"/>
</dbReference>
<feature type="zinc finger region" description="C3H1-type" evidence="9">
    <location>
        <begin position="277"/>
        <end position="306"/>
    </location>
</feature>
<accession>A0A8C5M146</accession>
<dbReference type="PANTHER" id="PTHR11224:SF39">
    <property type="entry name" value="RING-TYPE E3 UBIQUITIN TRANSFERASE"/>
    <property type="match status" value="1"/>
</dbReference>
<dbReference type="InterPro" id="IPR013083">
    <property type="entry name" value="Znf_RING/FYVE/PHD"/>
</dbReference>
<feature type="zinc finger region" description="C3H1-type" evidence="9">
    <location>
        <begin position="43"/>
        <end position="70"/>
    </location>
</feature>
<dbReference type="SUPFAM" id="SSF90229">
    <property type="entry name" value="CCCH zinc finger"/>
    <property type="match status" value="2"/>
</dbReference>
<dbReference type="GO" id="GO:0000209">
    <property type="term" value="P:protein polyubiquitination"/>
    <property type="evidence" value="ECO:0007669"/>
    <property type="project" value="InterPro"/>
</dbReference>
<keyword evidence="3" id="KW-0808">Transferase</keyword>
<evidence type="ECO:0000256" key="1">
    <source>
        <dbReference type="ARBA" id="ARBA00000900"/>
    </source>
</evidence>
<evidence type="ECO:0000259" key="10">
    <source>
        <dbReference type="PROSITE" id="PS50089"/>
    </source>
</evidence>
<keyword evidence="8 9" id="KW-0862">Zinc</keyword>
<dbReference type="SMART" id="SM00184">
    <property type="entry name" value="RING"/>
    <property type="match status" value="1"/>
</dbReference>
<dbReference type="PROSITE" id="PS00518">
    <property type="entry name" value="ZF_RING_1"/>
    <property type="match status" value="1"/>
</dbReference>
<dbReference type="Gene3D" id="4.10.1000.10">
    <property type="entry name" value="Zinc finger, CCCH-type"/>
    <property type="match status" value="2"/>
</dbReference>
<dbReference type="EC" id="2.3.2.27" evidence="2"/>
<dbReference type="PROSITE" id="PS50089">
    <property type="entry name" value="ZF_RING_2"/>
    <property type="match status" value="1"/>
</dbReference>
<dbReference type="AlphaFoldDB" id="A0A8C5M146"/>
<reference evidence="12" key="2">
    <citation type="submission" date="2025-09" db="UniProtKB">
        <authorList>
            <consortium name="Ensembl"/>
        </authorList>
    </citation>
    <scope>IDENTIFICATION</scope>
</reference>
<evidence type="ECO:0000256" key="2">
    <source>
        <dbReference type="ARBA" id="ARBA00012483"/>
    </source>
</evidence>
<keyword evidence="13" id="KW-1185">Reference proteome</keyword>
<feature type="domain" description="C3H1-type" evidence="11">
    <location>
        <begin position="17"/>
        <end position="42"/>
    </location>
</feature>
<dbReference type="GeneTree" id="ENSGT00950000183077"/>
<dbReference type="PROSITE" id="PS50103">
    <property type="entry name" value="ZF_C3H1"/>
    <property type="match status" value="3"/>
</dbReference>
<dbReference type="InterPro" id="IPR000571">
    <property type="entry name" value="Znf_CCCH"/>
</dbReference>
<evidence type="ECO:0000256" key="9">
    <source>
        <dbReference type="PROSITE-ProRule" id="PRU00723"/>
    </source>
</evidence>
<dbReference type="OrthoDB" id="250836at2759"/>
<keyword evidence="7" id="KW-0833">Ubl conjugation pathway</keyword>
<dbReference type="InterPro" id="IPR017907">
    <property type="entry name" value="Znf_RING_CS"/>
</dbReference>
<protein>
    <recommendedName>
        <fullName evidence="2">RING-type E3 ubiquitin transferase</fullName>
        <ecNumber evidence="2">2.3.2.27</ecNumber>
    </recommendedName>
</protein>